<keyword evidence="2" id="KW-1185">Reference proteome</keyword>
<sequence length="228" mass="25124">PPVSASLKRTGVELALDCGPSLSSRANEHAAFRQRALPCPLSRFIGCILSTGQRLERTSQAFRVDAAICLLLMIGPWLALPRAHQFGWWDLFHLHARQKIMAPPAQRESNSNGNLERRGKLKRVTREESQAWHVVSALAAGVPQTSRDTDTGLIITVIERLRCLLDLPGLSAGWLIPSLKGYTVRPLRVPQPLYCPSRGPVDRVLMGGRAYGWMKAMPVPSGLEPRGP</sequence>
<organism evidence="1 2">
    <name type="scientific">Colletotrichum asianum</name>
    <dbReference type="NCBI Taxonomy" id="702518"/>
    <lineage>
        <taxon>Eukaryota</taxon>
        <taxon>Fungi</taxon>
        <taxon>Dikarya</taxon>
        <taxon>Ascomycota</taxon>
        <taxon>Pezizomycotina</taxon>
        <taxon>Sordariomycetes</taxon>
        <taxon>Hypocreomycetidae</taxon>
        <taxon>Glomerellales</taxon>
        <taxon>Glomerellaceae</taxon>
        <taxon>Colletotrichum</taxon>
        <taxon>Colletotrichum gloeosporioides species complex</taxon>
    </lineage>
</organism>
<dbReference type="AlphaFoldDB" id="A0A8H3WGY7"/>
<accession>A0A8H3WGY7</accession>
<name>A0A8H3WGY7_9PEZI</name>
<reference evidence="1 2" key="1">
    <citation type="submission" date="2019-12" db="EMBL/GenBank/DDBJ databases">
        <title>A genome sequence resource for the geographically widespread anthracnose pathogen Colletotrichum asianum.</title>
        <authorList>
            <person name="Meng Y."/>
        </authorList>
    </citation>
    <scope>NUCLEOTIDE SEQUENCE [LARGE SCALE GENOMIC DNA]</scope>
    <source>
        <strain evidence="1 2">ICMP 18580</strain>
    </source>
</reference>
<gene>
    <name evidence="1" type="ORF">GQ607_007074</name>
</gene>
<comment type="caution">
    <text evidence="1">The sequence shown here is derived from an EMBL/GenBank/DDBJ whole genome shotgun (WGS) entry which is preliminary data.</text>
</comment>
<dbReference type="OrthoDB" id="10585788at2759"/>
<feature type="non-terminal residue" evidence="1">
    <location>
        <position position="228"/>
    </location>
</feature>
<dbReference type="EMBL" id="WOWK01000035">
    <property type="protein sequence ID" value="KAF0325632.1"/>
    <property type="molecule type" value="Genomic_DNA"/>
</dbReference>
<evidence type="ECO:0000313" key="1">
    <source>
        <dbReference type="EMBL" id="KAF0325632.1"/>
    </source>
</evidence>
<dbReference type="Proteomes" id="UP000434172">
    <property type="component" value="Unassembled WGS sequence"/>
</dbReference>
<protein>
    <submittedName>
        <fullName evidence="1">Uncharacterized protein</fullName>
    </submittedName>
</protein>
<proteinExistence type="predicted"/>
<evidence type="ECO:0000313" key="2">
    <source>
        <dbReference type="Proteomes" id="UP000434172"/>
    </source>
</evidence>